<feature type="compositionally biased region" description="Low complexity" evidence="7">
    <location>
        <begin position="411"/>
        <end position="424"/>
    </location>
</feature>
<evidence type="ECO:0000259" key="8">
    <source>
        <dbReference type="PROSITE" id="PS51519"/>
    </source>
</evidence>
<feature type="domain" description="RWP-RK" evidence="8">
    <location>
        <begin position="260"/>
        <end position="357"/>
    </location>
</feature>
<reference evidence="9" key="1">
    <citation type="submission" date="2021-02" db="EMBL/GenBank/DDBJ databases">
        <title>First Annotated Genome of the Yellow-green Alga Tribonema minus.</title>
        <authorList>
            <person name="Mahan K.M."/>
        </authorList>
    </citation>
    <scope>NUCLEOTIDE SEQUENCE</scope>
    <source>
        <strain evidence="9">UTEX B ZZ1240</strain>
    </source>
</reference>
<accession>A0A835YMV4</accession>
<keyword evidence="6" id="KW-0539">Nucleus</keyword>
<feature type="region of interest" description="Disordered" evidence="7">
    <location>
        <begin position="389"/>
        <end position="424"/>
    </location>
</feature>
<evidence type="ECO:0000256" key="4">
    <source>
        <dbReference type="ARBA" id="ARBA00023125"/>
    </source>
</evidence>
<evidence type="ECO:0000256" key="7">
    <source>
        <dbReference type="SAM" id="MobiDB-lite"/>
    </source>
</evidence>
<dbReference type="PROSITE" id="PS51519">
    <property type="entry name" value="RWP_RK"/>
    <property type="match status" value="1"/>
</dbReference>
<comment type="function">
    <text evidence="1">Putative transcription factor.</text>
</comment>
<dbReference type="PANTHER" id="PTHR46373:SF2">
    <property type="entry name" value="RWP-RK DOMAIN-CONTAINING PROTEIN"/>
    <property type="match status" value="1"/>
</dbReference>
<protein>
    <submittedName>
        <fullName evidence="9">RWP-RK domain-containing protein</fullName>
    </submittedName>
</protein>
<dbReference type="EMBL" id="JAFCMP010000536">
    <property type="protein sequence ID" value="KAG5176510.1"/>
    <property type="molecule type" value="Genomic_DNA"/>
</dbReference>
<keyword evidence="4" id="KW-0238">DNA-binding</keyword>
<keyword evidence="10" id="KW-1185">Reference proteome</keyword>
<dbReference type="OrthoDB" id="6270329at2759"/>
<dbReference type="InterPro" id="IPR003035">
    <property type="entry name" value="RWP-RK_dom"/>
</dbReference>
<evidence type="ECO:0000256" key="3">
    <source>
        <dbReference type="ARBA" id="ARBA00023054"/>
    </source>
</evidence>
<feature type="compositionally biased region" description="Low complexity" evidence="7">
    <location>
        <begin position="245"/>
        <end position="259"/>
    </location>
</feature>
<proteinExistence type="predicted"/>
<dbReference type="InterPro" id="IPR044607">
    <property type="entry name" value="RKD-like"/>
</dbReference>
<organism evidence="9 10">
    <name type="scientific">Tribonema minus</name>
    <dbReference type="NCBI Taxonomy" id="303371"/>
    <lineage>
        <taxon>Eukaryota</taxon>
        <taxon>Sar</taxon>
        <taxon>Stramenopiles</taxon>
        <taxon>Ochrophyta</taxon>
        <taxon>PX clade</taxon>
        <taxon>Xanthophyceae</taxon>
        <taxon>Tribonematales</taxon>
        <taxon>Tribonemataceae</taxon>
        <taxon>Tribonema</taxon>
    </lineage>
</organism>
<evidence type="ECO:0000256" key="1">
    <source>
        <dbReference type="ARBA" id="ARBA00004049"/>
    </source>
</evidence>
<sequence>MSIAATHFGAALAPPPDAAYTGLPPQGFQPRAPYQVIVCAMPPAAPAGAAAAAAAARGTRPCANEYASRIQQGPQQMVEVAAAAAGGGGGVQQQRSVSPRSHDQFPGAWTQHSAAQHDGSHSPPAAAGGTASPGCYSGAAGGDAPFALHTSQQQMQMLNDYGHDRRHAWTGAAAGAAPQYASYAPPPPHACHGPARPAAAAAMPVPESFARSSNGSGGGGAAADGRHAAVSADNSGSGSGDDSDSSGSGAAAAAAAGAAAPPPPPRRQRDSTLRRAGWGGGWEGGGDGSVGVPLLRTCFHLPIVDAAHKLGMCVTALKKICRQHGIKRWPFRQVQSLQKTIESLQVASQQPHLSDFDRKRYDTQIQLAAALQVTQGSLLALLQSPHGTAVPPQFAAGESPPPPVADTSDDNNNQQHRQQQQQRR</sequence>
<evidence type="ECO:0000256" key="2">
    <source>
        <dbReference type="ARBA" id="ARBA00023015"/>
    </source>
</evidence>
<evidence type="ECO:0000256" key="5">
    <source>
        <dbReference type="ARBA" id="ARBA00023163"/>
    </source>
</evidence>
<dbReference type="Proteomes" id="UP000664859">
    <property type="component" value="Unassembled WGS sequence"/>
</dbReference>
<keyword evidence="3" id="KW-0175">Coiled coil</keyword>
<dbReference type="GO" id="GO:0003677">
    <property type="term" value="F:DNA binding"/>
    <property type="evidence" value="ECO:0007669"/>
    <property type="project" value="UniProtKB-KW"/>
</dbReference>
<dbReference type="AlphaFoldDB" id="A0A835YMV4"/>
<dbReference type="Pfam" id="PF02042">
    <property type="entry name" value="RWP-RK"/>
    <property type="match status" value="1"/>
</dbReference>
<gene>
    <name evidence="9" type="ORF">JKP88DRAFT_242310</name>
</gene>
<comment type="caution">
    <text evidence="9">The sequence shown here is derived from an EMBL/GenBank/DDBJ whole genome shotgun (WGS) entry which is preliminary data.</text>
</comment>
<evidence type="ECO:0000256" key="6">
    <source>
        <dbReference type="ARBA" id="ARBA00023242"/>
    </source>
</evidence>
<dbReference type="GO" id="GO:0003700">
    <property type="term" value="F:DNA-binding transcription factor activity"/>
    <property type="evidence" value="ECO:0007669"/>
    <property type="project" value="InterPro"/>
</dbReference>
<evidence type="ECO:0000313" key="9">
    <source>
        <dbReference type="EMBL" id="KAG5176510.1"/>
    </source>
</evidence>
<evidence type="ECO:0000313" key="10">
    <source>
        <dbReference type="Proteomes" id="UP000664859"/>
    </source>
</evidence>
<feature type="region of interest" description="Disordered" evidence="7">
    <location>
        <begin position="209"/>
        <end position="284"/>
    </location>
</feature>
<name>A0A835YMV4_9STRA</name>
<keyword evidence="5" id="KW-0804">Transcription</keyword>
<dbReference type="PANTHER" id="PTHR46373">
    <property type="entry name" value="PROTEIN RKD4"/>
    <property type="match status" value="1"/>
</dbReference>
<feature type="region of interest" description="Disordered" evidence="7">
    <location>
        <begin position="82"/>
        <end position="132"/>
    </location>
</feature>
<keyword evidence="2" id="KW-0805">Transcription regulation</keyword>
<feature type="compositionally biased region" description="Low complexity" evidence="7">
    <location>
        <begin position="121"/>
        <end position="132"/>
    </location>
</feature>